<feature type="transmembrane region" description="Helical" evidence="1">
    <location>
        <begin position="37"/>
        <end position="57"/>
    </location>
</feature>
<organism evidence="2 3">
    <name type="scientific">Lupinus albus</name>
    <name type="common">White lupine</name>
    <name type="synonym">Lupinus termis</name>
    <dbReference type="NCBI Taxonomy" id="3870"/>
    <lineage>
        <taxon>Eukaryota</taxon>
        <taxon>Viridiplantae</taxon>
        <taxon>Streptophyta</taxon>
        <taxon>Embryophyta</taxon>
        <taxon>Tracheophyta</taxon>
        <taxon>Spermatophyta</taxon>
        <taxon>Magnoliopsida</taxon>
        <taxon>eudicotyledons</taxon>
        <taxon>Gunneridae</taxon>
        <taxon>Pentapetalae</taxon>
        <taxon>rosids</taxon>
        <taxon>fabids</taxon>
        <taxon>Fabales</taxon>
        <taxon>Fabaceae</taxon>
        <taxon>Papilionoideae</taxon>
        <taxon>50 kb inversion clade</taxon>
        <taxon>genistoids sensu lato</taxon>
        <taxon>core genistoids</taxon>
        <taxon>Genisteae</taxon>
        <taxon>Lupinus</taxon>
    </lineage>
</organism>
<keyword evidence="3" id="KW-1185">Reference proteome</keyword>
<accession>A0A6A4Q367</accession>
<gene>
    <name evidence="2" type="ORF">Lalb_Chr08g0233971</name>
</gene>
<dbReference type="AlphaFoldDB" id="A0A6A4Q367"/>
<keyword evidence="1" id="KW-1133">Transmembrane helix</keyword>
<dbReference type="Proteomes" id="UP000447434">
    <property type="component" value="Chromosome 8"/>
</dbReference>
<keyword evidence="2" id="KW-0648">Protein biosynthesis</keyword>
<dbReference type="EMBL" id="WOCE01000008">
    <property type="protein sequence ID" value="KAE9608298.1"/>
    <property type="molecule type" value="Genomic_DNA"/>
</dbReference>
<dbReference type="GO" id="GO:0003743">
    <property type="term" value="F:translation initiation factor activity"/>
    <property type="evidence" value="ECO:0007669"/>
    <property type="project" value="UniProtKB-KW"/>
</dbReference>
<reference evidence="3" key="1">
    <citation type="journal article" date="2020" name="Nat. Commun.">
        <title>Genome sequence of the cluster root forming white lupin.</title>
        <authorList>
            <person name="Hufnagel B."/>
            <person name="Marques A."/>
            <person name="Soriano A."/>
            <person name="Marques L."/>
            <person name="Divol F."/>
            <person name="Doumas P."/>
            <person name="Sallet E."/>
            <person name="Mancinotti D."/>
            <person name="Carrere S."/>
            <person name="Marande W."/>
            <person name="Arribat S."/>
            <person name="Keller J."/>
            <person name="Huneau C."/>
            <person name="Blein T."/>
            <person name="Aime D."/>
            <person name="Laguerre M."/>
            <person name="Taylor J."/>
            <person name="Schubert V."/>
            <person name="Nelson M."/>
            <person name="Geu-Flores F."/>
            <person name="Crespi M."/>
            <person name="Gallardo-Guerrero K."/>
            <person name="Delaux P.-M."/>
            <person name="Salse J."/>
            <person name="Berges H."/>
            <person name="Guyot R."/>
            <person name="Gouzy J."/>
            <person name="Peret B."/>
        </authorList>
    </citation>
    <scope>NUCLEOTIDE SEQUENCE [LARGE SCALE GENOMIC DNA]</scope>
    <source>
        <strain evidence="3">cv. Amiga</strain>
    </source>
</reference>
<protein>
    <submittedName>
        <fullName evidence="2">Putative transcription initiation factor TFIID, 23-30kDa subunit</fullName>
    </submittedName>
</protein>
<sequence>MKLRIGACEFFGTRLVAVATQKFVAEVAGNALQYVRFTFFIFKLKFYFLFFSVLFTLL</sequence>
<keyword evidence="2" id="KW-0396">Initiation factor</keyword>
<name>A0A6A4Q367_LUPAL</name>
<comment type="caution">
    <text evidence="2">The sequence shown here is derived from an EMBL/GenBank/DDBJ whole genome shotgun (WGS) entry which is preliminary data.</text>
</comment>
<evidence type="ECO:0000313" key="2">
    <source>
        <dbReference type="EMBL" id="KAE9608298.1"/>
    </source>
</evidence>
<evidence type="ECO:0000256" key="1">
    <source>
        <dbReference type="SAM" id="Phobius"/>
    </source>
</evidence>
<keyword evidence="1" id="KW-0812">Transmembrane</keyword>
<keyword evidence="1" id="KW-0472">Membrane</keyword>
<evidence type="ECO:0000313" key="3">
    <source>
        <dbReference type="Proteomes" id="UP000447434"/>
    </source>
</evidence>
<proteinExistence type="predicted"/>